<evidence type="ECO:0000313" key="4">
    <source>
        <dbReference type="Proteomes" id="UP000095283"/>
    </source>
</evidence>
<feature type="compositionally biased region" description="Basic and acidic residues" evidence="2">
    <location>
        <begin position="427"/>
        <end position="436"/>
    </location>
</feature>
<protein>
    <submittedName>
        <fullName evidence="5">Clusterin-associated protein 1</fullName>
    </submittedName>
</protein>
<organism evidence="4 5">
    <name type="scientific">Heterorhabditis bacteriophora</name>
    <name type="common">Entomopathogenic nematode worm</name>
    <dbReference type="NCBI Taxonomy" id="37862"/>
    <lineage>
        <taxon>Eukaryota</taxon>
        <taxon>Metazoa</taxon>
        <taxon>Ecdysozoa</taxon>
        <taxon>Nematoda</taxon>
        <taxon>Chromadorea</taxon>
        <taxon>Rhabditida</taxon>
        <taxon>Rhabditina</taxon>
        <taxon>Rhabditomorpha</taxon>
        <taxon>Strongyloidea</taxon>
        <taxon>Heterorhabditidae</taxon>
        <taxon>Heterorhabditis</taxon>
    </lineage>
</organism>
<keyword evidence="4" id="KW-1185">Reference proteome</keyword>
<keyword evidence="1" id="KW-0343">GTPase activation</keyword>
<feature type="transmembrane region" description="Helical" evidence="3">
    <location>
        <begin position="112"/>
        <end position="135"/>
    </location>
</feature>
<dbReference type="InterPro" id="IPR027267">
    <property type="entry name" value="AH/BAR_dom_sf"/>
</dbReference>
<feature type="transmembrane region" description="Helical" evidence="3">
    <location>
        <begin position="242"/>
        <end position="264"/>
    </location>
</feature>
<dbReference type="Gene3D" id="1.10.555.10">
    <property type="entry name" value="Rho GTPase activation protein"/>
    <property type="match status" value="1"/>
</dbReference>
<reference evidence="5" key="1">
    <citation type="submission" date="2016-11" db="UniProtKB">
        <authorList>
            <consortium name="WormBaseParasite"/>
        </authorList>
    </citation>
    <scope>IDENTIFICATION</scope>
</reference>
<feature type="compositionally biased region" description="Basic and acidic residues" evidence="2">
    <location>
        <begin position="445"/>
        <end position="454"/>
    </location>
</feature>
<evidence type="ECO:0000256" key="1">
    <source>
        <dbReference type="ARBA" id="ARBA00022468"/>
    </source>
</evidence>
<name>A0A1I7X3S7_HETBA</name>
<sequence length="531" mass="62087">MSSTSSISSSNDADFIVDSRIPPTIRRDIERFSVFINRLRSVLDVNTNVPDGESVCVSVHAALEMVSESMRDLFKYPQFKTNHVILPSLQLVQSVKEIAFERTKLWSKLVELFTFLATNYQIFVIFFSCIIFCYINDIPPFMPLREVFENSFDCDNELVSRMKETTDHLKDRVVEALDARRKDHDAQRGMLKLEWTKLTKSLKEDAEKQVTIYAAELRQKRKELDKSKVNPSTSYYYYYYYYYYYCYYCYFYYYYYIFISIGFYSVMLTSFFYCFTPSISSFFYLFIYCFIYRVVSLRRMSCPSRFHDSNLMGPSNLSTVIAPSLIWHPPFTTTDHSAAISDAQHTNKAVEVVIRHAYAIFGVDRTADWQDFFSTYSIEEPPKDEDLGNVSDDEDINDDDGIDHDIDDDDQMFIPQPPTPDLLKSTRKSEIKHENRASSWQGTPEEQKRRTFEPKIKTRDKRRSYTTSILISPHVERPTLVGKQKSMEEDTALNLCSGDVTLDISKGQFFLDRNHDGKVIQRRQSNKGAKY</sequence>
<feature type="region of interest" description="Disordered" evidence="2">
    <location>
        <begin position="380"/>
        <end position="454"/>
    </location>
</feature>
<feature type="transmembrane region" description="Helical" evidence="3">
    <location>
        <begin position="270"/>
        <end position="295"/>
    </location>
</feature>
<dbReference type="PANTHER" id="PTHR15228">
    <property type="entry name" value="SPERMATHECAL PHYSIOLOGY VARIANT"/>
    <property type="match status" value="1"/>
</dbReference>
<keyword evidence="3" id="KW-1133">Transmembrane helix</keyword>
<dbReference type="SUPFAM" id="SSF48350">
    <property type="entry name" value="GTPase activation domain, GAP"/>
    <property type="match status" value="1"/>
</dbReference>
<dbReference type="WBParaSite" id="Hba_12074">
    <property type="protein sequence ID" value="Hba_12074"/>
    <property type="gene ID" value="Hba_12074"/>
</dbReference>
<dbReference type="Gene3D" id="1.20.1270.60">
    <property type="entry name" value="Arfaptin homology (AH) domain/BAR domain"/>
    <property type="match status" value="1"/>
</dbReference>
<dbReference type="GO" id="GO:0005096">
    <property type="term" value="F:GTPase activator activity"/>
    <property type="evidence" value="ECO:0007669"/>
    <property type="project" value="UniProtKB-KW"/>
</dbReference>
<evidence type="ECO:0000256" key="2">
    <source>
        <dbReference type="SAM" id="MobiDB-lite"/>
    </source>
</evidence>
<dbReference type="InterPro" id="IPR008936">
    <property type="entry name" value="Rho_GTPase_activation_prot"/>
</dbReference>
<feature type="compositionally biased region" description="Acidic residues" evidence="2">
    <location>
        <begin position="391"/>
        <end position="411"/>
    </location>
</feature>
<dbReference type="AlphaFoldDB" id="A0A1I7X3S7"/>
<keyword evidence="3" id="KW-0472">Membrane</keyword>
<keyword evidence="3" id="KW-0812">Transmembrane</keyword>
<proteinExistence type="predicted"/>
<dbReference type="GO" id="GO:0051056">
    <property type="term" value="P:regulation of small GTPase mediated signal transduction"/>
    <property type="evidence" value="ECO:0007669"/>
    <property type="project" value="UniProtKB-ARBA"/>
</dbReference>
<dbReference type="InterPro" id="IPR051025">
    <property type="entry name" value="RhoGAP"/>
</dbReference>
<dbReference type="PANTHER" id="PTHR15228:SF25">
    <property type="entry name" value="F-BAR DOMAIN-CONTAINING PROTEIN"/>
    <property type="match status" value="1"/>
</dbReference>
<evidence type="ECO:0000313" key="5">
    <source>
        <dbReference type="WBParaSite" id="Hba_12074"/>
    </source>
</evidence>
<accession>A0A1I7X3S7</accession>
<evidence type="ECO:0000256" key="3">
    <source>
        <dbReference type="SAM" id="Phobius"/>
    </source>
</evidence>
<dbReference type="Proteomes" id="UP000095283">
    <property type="component" value="Unplaced"/>
</dbReference>